<dbReference type="RefSeq" id="WP_093881895.1">
    <property type="nucleotide sequence ID" value="NZ_FOBS01000001.1"/>
</dbReference>
<evidence type="ECO:0000313" key="1">
    <source>
        <dbReference type="EMBL" id="SEL96174.1"/>
    </source>
</evidence>
<evidence type="ECO:0000313" key="2">
    <source>
        <dbReference type="Proteomes" id="UP000198744"/>
    </source>
</evidence>
<dbReference type="STRING" id="43775.SAMN04489760_101182"/>
<proteinExistence type="predicted"/>
<protein>
    <submittedName>
        <fullName evidence="1">Uncharacterized protein</fullName>
    </submittedName>
</protein>
<gene>
    <name evidence="1" type="ORF">SAMN04489760_101182</name>
</gene>
<reference evidence="1 2" key="1">
    <citation type="submission" date="2016-10" db="EMBL/GenBank/DDBJ databases">
        <authorList>
            <person name="de Groot N.N."/>
        </authorList>
    </citation>
    <scope>NUCLEOTIDE SEQUENCE [LARGE SCALE GENOMIC DNA]</scope>
    <source>
        <strain evidence="1 2">DSM 8423</strain>
    </source>
</reference>
<dbReference type="AlphaFoldDB" id="A0A1H7UHF7"/>
<dbReference type="OrthoDB" id="5465093at2"/>
<keyword evidence="2" id="KW-1185">Reference proteome</keyword>
<sequence length="151" mass="16522">MKGNSPFQRINMHTGLSGFSLLSRIGEFSGEGICAYADLQNAPSYLGVEALAQAGAYHVRFLCGFERQAVLLVIRDCRLPAIETLSGCCKLTGRLQSRSASAFAYGMSAAIGGSKVLEGEFVFSAVPYDSDFREDLLRNYYEKKWTDLLNG</sequence>
<dbReference type="Proteomes" id="UP000198744">
    <property type="component" value="Unassembled WGS sequence"/>
</dbReference>
<dbReference type="EMBL" id="FOBS01000001">
    <property type="protein sequence ID" value="SEL96174.1"/>
    <property type="molecule type" value="Genomic_DNA"/>
</dbReference>
<accession>A0A1H7UHF7</accession>
<name>A0A1H7UHF7_9BACT</name>
<organism evidence="1 2">
    <name type="scientific">Syntrophus gentianae</name>
    <dbReference type="NCBI Taxonomy" id="43775"/>
    <lineage>
        <taxon>Bacteria</taxon>
        <taxon>Pseudomonadati</taxon>
        <taxon>Thermodesulfobacteriota</taxon>
        <taxon>Syntrophia</taxon>
        <taxon>Syntrophales</taxon>
        <taxon>Syntrophaceae</taxon>
        <taxon>Syntrophus</taxon>
    </lineage>
</organism>